<feature type="domain" description="DUF1746" evidence="2">
    <location>
        <begin position="172"/>
        <end position="285"/>
    </location>
</feature>
<dbReference type="GO" id="GO:0005783">
    <property type="term" value="C:endoplasmic reticulum"/>
    <property type="evidence" value="ECO:0007669"/>
    <property type="project" value="TreeGrafter"/>
</dbReference>
<evidence type="ECO:0000259" key="2">
    <source>
        <dbReference type="Pfam" id="PF08508"/>
    </source>
</evidence>
<dbReference type="PANTHER" id="PTHR39405">
    <property type="entry name" value="DSC E3 UBIQUITIN LIGASE COMPLEX SUBUNIT 4"/>
    <property type="match status" value="1"/>
</dbReference>
<dbReference type="Pfam" id="PF08508">
    <property type="entry name" value="DUF1746"/>
    <property type="match status" value="1"/>
</dbReference>
<organism evidence="3 4">
    <name type="scientific">Neurospora tetrasperma (strain FGSC 2508 / ATCC MYA-4615 / P0657)</name>
    <dbReference type="NCBI Taxonomy" id="510951"/>
    <lineage>
        <taxon>Eukaryota</taxon>
        <taxon>Fungi</taxon>
        <taxon>Dikarya</taxon>
        <taxon>Ascomycota</taxon>
        <taxon>Pezizomycotina</taxon>
        <taxon>Sordariomycetes</taxon>
        <taxon>Sordariomycetidae</taxon>
        <taxon>Sordariales</taxon>
        <taxon>Sordariaceae</taxon>
        <taxon>Neurospora</taxon>
    </lineage>
</organism>
<reference evidence="4" key="1">
    <citation type="journal article" date="2011" name="Genetics">
        <title>Massive changes in genome architecture accompany the transition to self-fertility in the filamentous fungus Neurospora tetrasperma.</title>
        <authorList>
            <person name="Ellison C.E."/>
            <person name="Stajich J.E."/>
            <person name="Jacobson D.J."/>
            <person name="Natvig D.O."/>
            <person name="Lapidus A."/>
            <person name="Foster B."/>
            <person name="Aerts A."/>
            <person name="Riley R."/>
            <person name="Lindquist E.A."/>
            <person name="Grigoriev I.V."/>
            <person name="Taylor J.W."/>
        </authorList>
    </citation>
    <scope>NUCLEOTIDE SEQUENCE [LARGE SCALE GENOMIC DNA]</scope>
    <source>
        <strain evidence="4">FGSC 2508 / P0657</strain>
    </source>
</reference>
<evidence type="ECO:0000313" key="3">
    <source>
        <dbReference type="EMBL" id="EGO52982.1"/>
    </source>
</evidence>
<dbReference type="VEuPathDB" id="FungiDB:NEUTE1DRAFT_126392"/>
<name>F8N0F4_NEUT8</name>
<evidence type="ECO:0000256" key="1">
    <source>
        <dbReference type="SAM" id="MobiDB-lite"/>
    </source>
</evidence>
<dbReference type="GeneID" id="20824950"/>
<dbReference type="InterPro" id="IPR038967">
    <property type="entry name" value="Dsc4-like"/>
</dbReference>
<dbReference type="InterPro" id="IPR013715">
    <property type="entry name" value="DUF1746"/>
</dbReference>
<feature type="compositionally biased region" description="Basic and acidic residues" evidence="1">
    <location>
        <begin position="118"/>
        <end position="133"/>
    </location>
</feature>
<dbReference type="AlphaFoldDB" id="F8N0F4"/>
<feature type="compositionally biased region" description="Pro residues" evidence="1">
    <location>
        <begin position="1"/>
        <end position="11"/>
    </location>
</feature>
<keyword evidence="4" id="KW-1185">Reference proteome</keyword>
<sequence length="455" mass="49840">MGVQARPPPPAASGLKCVDSGERKPRHRPKPGRQRGPELGQLAGLGMPMSTGRCTQICEAQTAVESFYYPQLFNAPTITLPLKPRRAMNDDSEPSFAARQQEQEQQQQQQQYIPPHNANEDGSRRNDNHERSTELNGSAHDDNDDDDQTSREEKRKLGLKKKLQFMSHLQRNLDMIYFAYLCTLYYMECSFLRLFVRIIPHFMFITPKEGPVLLPAERPHVFAILGPNLICILAHIISAPPVAGEATRGYLHGGVIVDFVGQKPPTTRLGPLFFDAVILAIQCLMLAIHTEREKLRKVVNPSLQPLWAGPGQVGQQTGASGSDGVRQPETSQTLDAEERGVNREDEMALGDGEGTETDRLVAESRGGQGQDDEQRLGSNYSPASAGIDLFDVMRSGNASVGSFHPVHAIRTVGNDYQTAAAYTVQSIGFHAAAVAGNRGVRGIAGITNRAARRGT</sequence>
<gene>
    <name evidence="3" type="ORF">NEUTE1DRAFT_126392</name>
</gene>
<dbReference type="Proteomes" id="UP000008065">
    <property type="component" value="Unassembled WGS sequence"/>
</dbReference>
<dbReference type="GO" id="GO:0032933">
    <property type="term" value="P:SREBP signaling pathway"/>
    <property type="evidence" value="ECO:0007669"/>
    <property type="project" value="InterPro"/>
</dbReference>
<feature type="region of interest" description="Disordered" evidence="1">
    <location>
        <begin position="84"/>
        <end position="153"/>
    </location>
</feature>
<evidence type="ECO:0000313" key="4">
    <source>
        <dbReference type="Proteomes" id="UP000008065"/>
    </source>
</evidence>
<accession>F8N0F4</accession>
<dbReference type="OrthoDB" id="5428737at2759"/>
<dbReference type="EMBL" id="GL891382">
    <property type="protein sequence ID" value="EGO52982.1"/>
    <property type="molecule type" value="Genomic_DNA"/>
</dbReference>
<proteinExistence type="predicted"/>
<dbReference type="PANTHER" id="PTHR39405:SF1">
    <property type="entry name" value="DSC E3 UBIQUITIN LIGASE COMPLEX SUBUNIT 4"/>
    <property type="match status" value="1"/>
</dbReference>
<dbReference type="HOGENOM" id="CLU_052067_1_0_1"/>
<feature type="compositionally biased region" description="Basic residues" evidence="1">
    <location>
        <begin position="24"/>
        <end position="33"/>
    </location>
</feature>
<dbReference type="KEGG" id="nte:NEUTE1DRAFT126392"/>
<dbReference type="GO" id="GO:0044695">
    <property type="term" value="C:Dsc E3 ubiquitin ligase complex"/>
    <property type="evidence" value="ECO:0007669"/>
    <property type="project" value="InterPro"/>
</dbReference>
<dbReference type="RefSeq" id="XP_009856609.1">
    <property type="nucleotide sequence ID" value="XM_009858307.1"/>
</dbReference>
<feature type="compositionally biased region" description="Basic and acidic residues" evidence="1">
    <location>
        <begin position="336"/>
        <end position="346"/>
    </location>
</feature>
<feature type="region of interest" description="Disordered" evidence="1">
    <location>
        <begin position="1"/>
        <end position="47"/>
    </location>
</feature>
<protein>
    <recommendedName>
        <fullName evidence="2">DUF1746 domain-containing protein</fullName>
    </recommendedName>
</protein>
<feature type="region of interest" description="Disordered" evidence="1">
    <location>
        <begin position="307"/>
        <end position="380"/>
    </location>
</feature>